<dbReference type="Gene3D" id="3.30.572.10">
    <property type="entry name" value="Thymidylate synthase/dCMP hydroxymethylase domain"/>
    <property type="match status" value="1"/>
</dbReference>
<dbReference type="EC" id="2.1.1.45" evidence="3"/>
<evidence type="ECO:0000313" key="3">
    <source>
        <dbReference type="EMBL" id="KAA6304013.1"/>
    </source>
</evidence>
<name>A0A5J4P5R0_9ZZZZ</name>
<comment type="caution">
    <text evidence="3">The sequence shown here is derived from an EMBL/GenBank/DDBJ whole genome shotgun (WGS) entry which is preliminary data.</text>
</comment>
<keyword evidence="1 3" id="KW-0808">Transferase</keyword>
<dbReference type="Pfam" id="PF00303">
    <property type="entry name" value="Thymidylat_synt"/>
    <property type="match status" value="1"/>
</dbReference>
<dbReference type="AlphaFoldDB" id="A0A5J4P5R0"/>
<dbReference type="GO" id="GO:0032259">
    <property type="term" value="P:methylation"/>
    <property type="evidence" value="ECO:0007669"/>
    <property type="project" value="UniProtKB-KW"/>
</dbReference>
<dbReference type="GO" id="GO:0004799">
    <property type="term" value="F:thymidylate synthase activity"/>
    <property type="evidence" value="ECO:0007669"/>
    <property type="project" value="UniProtKB-EC"/>
</dbReference>
<gene>
    <name evidence="3" type="ORF">EZS27_044345</name>
</gene>
<dbReference type="InterPro" id="IPR023451">
    <property type="entry name" value="Thymidate_synth/dCMP_Mease_dom"/>
</dbReference>
<feature type="domain" description="Thymidylate synthase/dCMP hydroxymethylase" evidence="2">
    <location>
        <begin position="2"/>
        <end position="39"/>
    </location>
</feature>
<feature type="non-terminal residue" evidence="3">
    <location>
        <position position="39"/>
    </location>
</feature>
<evidence type="ECO:0000256" key="1">
    <source>
        <dbReference type="ARBA" id="ARBA00022679"/>
    </source>
</evidence>
<sequence length="39" mass="4791">MNHLEQVKQQLNRTPRALPQMKINREVTDIFDFKYPDFE</sequence>
<proteinExistence type="predicted"/>
<dbReference type="SUPFAM" id="SSF55831">
    <property type="entry name" value="Thymidylate synthase/dCMP hydroxymethylase"/>
    <property type="match status" value="1"/>
</dbReference>
<reference evidence="3" key="1">
    <citation type="submission" date="2019-03" db="EMBL/GenBank/DDBJ databases">
        <title>Single cell metagenomics reveals metabolic interactions within the superorganism composed of flagellate Streblomastix strix and complex community of Bacteroidetes bacteria on its surface.</title>
        <authorList>
            <person name="Treitli S.C."/>
            <person name="Kolisko M."/>
            <person name="Husnik F."/>
            <person name="Keeling P."/>
            <person name="Hampl V."/>
        </authorList>
    </citation>
    <scope>NUCLEOTIDE SEQUENCE</scope>
    <source>
        <strain evidence="3">STM</strain>
    </source>
</reference>
<dbReference type="InterPro" id="IPR036926">
    <property type="entry name" value="Thymidate_synth/dCMP_Mease_sf"/>
</dbReference>
<dbReference type="EMBL" id="SNRY01011864">
    <property type="protein sequence ID" value="KAA6304013.1"/>
    <property type="molecule type" value="Genomic_DNA"/>
</dbReference>
<protein>
    <submittedName>
        <fullName evidence="3">Thymidylate synthase</fullName>
        <ecNumber evidence="3">2.1.1.45</ecNumber>
    </submittedName>
</protein>
<keyword evidence="3" id="KW-0489">Methyltransferase</keyword>
<evidence type="ECO:0000259" key="2">
    <source>
        <dbReference type="Pfam" id="PF00303"/>
    </source>
</evidence>
<organism evidence="3">
    <name type="scientific">termite gut metagenome</name>
    <dbReference type="NCBI Taxonomy" id="433724"/>
    <lineage>
        <taxon>unclassified sequences</taxon>
        <taxon>metagenomes</taxon>
        <taxon>organismal metagenomes</taxon>
    </lineage>
</organism>
<accession>A0A5J4P5R0</accession>